<sequence length="322" mass="36224">MGKDIKEWLKDLYTKFESTSFEIVDTMYQDLFQGGFESAQSQFETLGDNFKRVYSQLMEDNDQVNPSPREDITVQEAESSQSQLQAFGTLVQHVSPNAVHPLPKDTEEESALADSSLIVLETETNNMKSPVVDDSENRSTIHSSLSNSLESNLDLYSYIGSEKSKEELMDLSTYLEKCCAWNLEELRDNDVPIPGLQNAQVTGDEVKLDESWVIVDSRELSSSISLESPTNLPSKEKIQSSTSEKNFTGKNDLEMAENLLKSSNSEENAVGKNDLEMVENWYKSLGVSYDLKKERSSTRLILPKKSNSPDQESHELNHISHG</sequence>
<evidence type="ECO:0000313" key="3">
    <source>
        <dbReference type="Proteomes" id="UP000237000"/>
    </source>
</evidence>
<feature type="region of interest" description="Disordered" evidence="1">
    <location>
        <begin position="296"/>
        <end position="322"/>
    </location>
</feature>
<organism evidence="2 3">
    <name type="scientific">Trema orientale</name>
    <name type="common">Charcoal tree</name>
    <name type="synonym">Celtis orientalis</name>
    <dbReference type="NCBI Taxonomy" id="63057"/>
    <lineage>
        <taxon>Eukaryota</taxon>
        <taxon>Viridiplantae</taxon>
        <taxon>Streptophyta</taxon>
        <taxon>Embryophyta</taxon>
        <taxon>Tracheophyta</taxon>
        <taxon>Spermatophyta</taxon>
        <taxon>Magnoliopsida</taxon>
        <taxon>eudicotyledons</taxon>
        <taxon>Gunneridae</taxon>
        <taxon>Pentapetalae</taxon>
        <taxon>rosids</taxon>
        <taxon>fabids</taxon>
        <taxon>Rosales</taxon>
        <taxon>Cannabaceae</taxon>
        <taxon>Trema</taxon>
    </lineage>
</organism>
<proteinExistence type="predicted"/>
<evidence type="ECO:0000313" key="2">
    <source>
        <dbReference type="EMBL" id="PON73818.1"/>
    </source>
</evidence>
<feature type="compositionally biased region" description="Basic and acidic residues" evidence="1">
    <location>
        <begin position="311"/>
        <end position="322"/>
    </location>
</feature>
<keyword evidence="3" id="KW-1185">Reference proteome</keyword>
<name>A0A2P5DKL1_TREOI</name>
<reference evidence="3" key="1">
    <citation type="submission" date="2016-06" db="EMBL/GenBank/DDBJ databases">
        <title>Parallel loss of symbiosis genes in relatives of nitrogen-fixing non-legume Parasponia.</title>
        <authorList>
            <person name="Van Velzen R."/>
            <person name="Holmer R."/>
            <person name="Bu F."/>
            <person name="Rutten L."/>
            <person name="Van Zeijl A."/>
            <person name="Liu W."/>
            <person name="Santuari L."/>
            <person name="Cao Q."/>
            <person name="Sharma T."/>
            <person name="Shen D."/>
            <person name="Roswanjaya Y."/>
            <person name="Wardhani T."/>
            <person name="Kalhor M.S."/>
            <person name="Jansen J."/>
            <person name="Van den Hoogen J."/>
            <person name="Gungor B."/>
            <person name="Hartog M."/>
            <person name="Hontelez J."/>
            <person name="Verver J."/>
            <person name="Yang W.-C."/>
            <person name="Schijlen E."/>
            <person name="Repin R."/>
            <person name="Schilthuizen M."/>
            <person name="Schranz E."/>
            <person name="Heidstra R."/>
            <person name="Miyata K."/>
            <person name="Fedorova E."/>
            <person name="Kohlen W."/>
            <person name="Bisseling T."/>
            <person name="Smit S."/>
            <person name="Geurts R."/>
        </authorList>
    </citation>
    <scope>NUCLEOTIDE SEQUENCE [LARGE SCALE GENOMIC DNA]</scope>
    <source>
        <strain evidence="3">cv. RG33-2</strain>
    </source>
</reference>
<gene>
    <name evidence="2" type="ORF">TorRG33x02_248700</name>
</gene>
<feature type="region of interest" description="Disordered" evidence="1">
    <location>
        <begin position="224"/>
        <end position="251"/>
    </location>
</feature>
<feature type="compositionally biased region" description="Polar residues" evidence="1">
    <location>
        <begin position="229"/>
        <end position="249"/>
    </location>
</feature>
<comment type="caution">
    <text evidence="2">The sequence shown here is derived from an EMBL/GenBank/DDBJ whole genome shotgun (WGS) entry which is preliminary data.</text>
</comment>
<dbReference type="InParanoid" id="A0A2P5DKL1"/>
<dbReference type="EMBL" id="JXTC01000264">
    <property type="protein sequence ID" value="PON73818.1"/>
    <property type="molecule type" value="Genomic_DNA"/>
</dbReference>
<dbReference type="AlphaFoldDB" id="A0A2P5DKL1"/>
<dbReference type="OrthoDB" id="10313195at2759"/>
<evidence type="ECO:0000256" key="1">
    <source>
        <dbReference type="SAM" id="MobiDB-lite"/>
    </source>
</evidence>
<dbReference type="Proteomes" id="UP000237000">
    <property type="component" value="Unassembled WGS sequence"/>
</dbReference>
<accession>A0A2P5DKL1</accession>
<protein>
    <submittedName>
        <fullName evidence="2">Uncharacterized protein</fullName>
    </submittedName>
</protein>